<name>A0A6J7EFV6_9ZZZZ</name>
<dbReference type="EMBL" id="CAFBLM010000091">
    <property type="protein sequence ID" value="CAB4880588.1"/>
    <property type="molecule type" value="Genomic_DNA"/>
</dbReference>
<accession>A0A6J7EFV6</accession>
<reference evidence="2" key="1">
    <citation type="submission" date="2020-05" db="EMBL/GenBank/DDBJ databases">
        <authorList>
            <person name="Chiriac C."/>
            <person name="Salcher M."/>
            <person name="Ghai R."/>
            <person name="Kavagutti S V."/>
        </authorList>
    </citation>
    <scope>NUCLEOTIDE SEQUENCE</scope>
</reference>
<feature type="domain" description="Fido" evidence="1">
    <location>
        <begin position="100"/>
        <end position="248"/>
    </location>
</feature>
<organism evidence="2">
    <name type="scientific">freshwater metagenome</name>
    <dbReference type="NCBI Taxonomy" id="449393"/>
    <lineage>
        <taxon>unclassified sequences</taxon>
        <taxon>metagenomes</taxon>
        <taxon>ecological metagenomes</taxon>
    </lineage>
</organism>
<proteinExistence type="predicted"/>
<evidence type="ECO:0000259" key="1">
    <source>
        <dbReference type="PROSITE" id="PS51459"/>
    </source>
</evidence>
<dbReference type="SUPFAM" id="SSF140931">
    <property type="entry name" value="Fic-like"/>
    <property type="match status" value="1"/>
</dbReference>
<dbReference type="InterPro" id="IPR003812">
    <property type="entry name" value="Fido"/>
</dbReference>
<sequence>MPQLVALANRPDVQQSVAQARAVADQVIAHPALRRHGSDIALESSLRGARASAALMGVDVDLEFLRSGHLRLDHPGRPLAQAALRVAQEIPLLENTWRRSPVQALARLHVVAAADLADSLGSDRIGRPRSDDDFDPQDLIDLLVVPPADIAPLLMDLNSLLLNDSSTSALVVAAWTHGELMRIQPFGTRDGLVARAAERLVLRSRGFDPRGLIVTEAGHLSAGRASYQEQLQGFATGDLAAMADWVEHCARAVRTGAATIEVVCNQLAE</sequence>
<dbReference type="InterPro" id="IPR036597">
    <property type="entry name" value="Fido-like_dom_sf"/>
</dbReference>
<evidence type="ECO:0000313" key="2">
    <source>
        <dbReference type="EMBL" id="CAB4880588.1"/>
    </source>
</evidence>
<dbReference type="Gene3D" id="1.10.3290.10">
    <property type="entry name" value="Fido-like domain"/>
    <property type="match status" value="1"/>
</dbReference>
<protein>
    <submittedName>
        <fullName evidence="2">Unannotated protein</fullName>
    </submittedName>
</protein>
<gene>
    <name evidence="2" type="ORF">UFOPK3401_01410</name>
</gene>
<dbReference type="AlphaFoldDB" id="A0A6J7EFV6"/>
<dbReference type="PROSITE" id="PS51459">
    <property type="entry name" value="FIDO"/>
    <property type="match status" value="1"/>
</dbReference>